<gene>
    <name evidence="1" type="ORF">PACLA_8A048653</name>
</gene>
<dbReference type="CDD" id="cd01650">
    <property type="entry name" value="RT_nLTR_like"/>
    <property type="match status" value="1"/>
</dbReference>
<dbReference type="Proteomes" id="UP001152795">
    <property type="component" value="Unassembled WGS sequence"/>
</dbReference>
<protein>
    <submittedName>
        <fullName evidence="1">RNA-directed DNA polymerase from mobile element jockey</fullName>
    </submittedName>
</protein>
<organism evidence="1 2">
    <name type="scientific">Paramuricea clavata</name>
    <name type="common">Red gorgonian</name>
    <name type="synonym">Violescent sea-whip</name>
    <dbReference type="NCBI Taxonomy" id="317549"/>
    <lineage>
        <taxon>Eukaryota</taxon>
        <taxon>Metazoa</taxon>
        <taxon>Cnidaria</taxon>
        <taxon>Anthozoa</taxon>
        <taxon>Octocorallia</taxon>
        <taxon>Malacalcyonacea</taxon>
        <taxon>Plexauridae</taxon>
        <taxon>Paramuricea</taxon>
    </lineage>
</organism>
<dbReference type="PROSITE" id="PS50878">
    <property type="entry name" value="RT_POL"/>
    <property type="match status" value="1"/>
</dbReference>
<name>A0A7D9I1R2_PARCT</name>
<keyword evidence="1" id="KW-0808">Transferase</keyword>
<dbReference type="PANTHER" id="PTHR33332">
    <property type="entry name" value="REVERSE TRANSCRIPTASE DOMAIN-CONTAINING PROTEIN"/>
    <property type="match status" value="1"/>
</dbReference>
<dbReference type="Pfam" id="PF00078">
    <property type="entry name" value="RVT_1"/>
    <property type="match status" value="1"/>
</dbReference>
<dbReference type="SUPFAM" id="SSF56672">
    <property type="entry name" value="DNA/RNA polymerases"/>
    <property type="match status" value="1"/>
</dbReference>
<accession>A0A7D9I1R2</accession>
<proteinExistence type="predicted"/>
<dbReference type="InterPro" id="IPR043502">
    <property type="entry name" value="DNA/RNA_pol_sf"/>
</dbReference>
<keyword evidence="1" id="KW-0548">Nucleotidyltransferase</keyword>
<evidence type="ECO:0000313" key="1">
    <source>
        <dbReference type="EMBL" id="CAB3995027.1"/>
    </source>
</evidence>
<dbReference type="AlphaFoldDB" id="A0A7D9I1R2"/>
<keyword evidence="2" id="KW-1185">Reference proteome</keyword>
<reference evidence="1" key="1">
    <citation type="submission" date="2020-04" db="EMBL/GenBank/DDBJ databases">
        <authorList>
            <person name="Alioto T."/>
            <person name="Alioto T."/>
            <person name="Gomez Garrido J."/>
        </authorList>
    </citation>
    <scope>NUCLEOTIDE SEQUENCE</scope>
    <source>
        <strain evidence="1">A484AB</strain>
    </source>
</reference>
<feature type="non-terminal residue" evidence="1">
    <location>
        <position position="1"/>
    </location>
</feature>
<keyword evidence="1" id="KW-0695">RNA-directed DNA polymerase</keyword>
<dbReference type="InterPro" id="IPR000477">
    <property type="entry name" value="RT_dom"/>
</dbReference>
<comment type="caution">
    <text evidence="1">The sequence shown here is derived from an EMBL/GenBank/DDBJ whole genome shotgun (WGS) entry which is preliminary data.</text>
</comment>
<dbReference type="EMBL" id="CACRXK020002586">
    <property type="protein sequence ID" value="CAB3995027.1"/>
    <property type="molecule type" value="Genomic_DNA"/>
</dbReference>
<evidence type="ECO:0000313" key="2">
    <source>
        <dbReference type="Proteomes" id="UP001152795"/>
    </source>
</evidence>
<sequence length="883" mass="100967">IAKVMEDCTLDNFFPEVVNKLDTKQFALPKKSTTHALVYLLHSILVAFERGSCTARLFFADFKKGFDLVDHNVIIKELTLLGTHPSIIRWIKAFLCDREQCVRVGTSMSSWKKTNGGLPQALEIIPRFSSSLMPLVVNEISDYALERGMELNYKKCKQMLINFLKYKGSDDENSIYVAGKPVETVSSFKLLGVWISNDLSWNTHVDMVLKKANSRLYALRLLKKAGLQASHIVQIYISFIRSRIEYASPVWSSIPKSLSDILESVQKRALRIAYPDLLYDEALEISNLQYLSTRRDIPCKKFVESLRRDVSPYNPLTQIMEIRPGVKTHDYDLRNDRTAEQPLWSETTERLKNFAQIKARQKAYCRGDKPKYDQLCKKVSKLIRNAKQSFYHTEGRDLRQKDPAKWYKTVYTLLGAETNHNSLQTPSNEDLSKVAENLQTAFTNPWKDINVDLPDINEVNHLLKDTSPPLPSLGQVRSCLKHLNPKKATGIDKIPAWFLKHYCDDLTPVIHSIVIGSITQSKYPTAYKHAIVTPVPKIHQPKDINNDFRQISVLPHLAKMIEKIQLELNSHDLAIKDNQHAFVKNRSTVSALISMTQKWFDVTDNSNIGRKGVHTTFLDFKKAFDLVDHRILLIKLAEMNVSKAFWSWVKCFLTERTQHVNLHGVISSSAPCPAGVPQGSVISPTLFNIHINDLENTLTNNLTNTHKYADDCTLDEVVANGALSNMQESTNQVMNWANDNKMMVNPKKTKDQECRKSFLPPEIGLLTYTSKIRPILEYASPVWGGIPKYLEAEIERVQQRSLRILGLEKDTLPTLKERRDKATCNELKRIVEVPKNPCNRFLSGNKNHTYELRRTRDSTPRQLSKTHRHSTSFIPRACRLTNS</sequence>
<dbReference type="GO" id="GO:0003964">
    <property type="term" value="F:RNA-directed DNA polymerase activity"/>
    <property type="evidence" value="ECO:0007669"/>
    <property type="project" value="UniProtKB-KW"/>
</dbReference>
<dbReference type="OrthoDB" id="5986877at2759"/>